<feature type="region of interest" description="Disordered" evidence="1">
    <location>
        <begin position="66"/>
        <end position="248"/>
    </location>
</feature>
<reference evidence="2" key="1">
    <citation type="submission" date="2024-06" db="UniProtKB">
        <authorList>
            <consortium name="Ensembl"/>
        </authorList>
    </citation>
    <scope>IDENTIFICATION</scope>
</reference>
<sequence length="275" mass="29089">MNDRVWYLYTQSWVWSPLSRGYEPSAGQRKARRRPALCVVGYPLLPTPPHLPSSRQGTCFPPHRTCSAPPHLLARSPPGTADRPRPSGRRGFHTPTALRVRAQNAPEQHPRGGEEAGGGWQGAQAGGWAVGGLHSPQRLREPRTTRSPAAPAPHRTPAAARAEPLVSNPRVSVATGDASPGRRGRGRAGGSAQARPCGLSAAGAADWGPGGARRPRPRETPGRGRRPRPRARTGGTRGAQWAEPGHGTTGYRRVCVGVHSNLALPHGVGALGEDA</sequence>
<feature type="compositionally biased region" description="Low complexity" evidence="1">
    <location>
        <begin position="190"/>
        <end position="207"/>
    </location>
</feature>
<accession>M3YIX8</accession>
<organism evidence="2">
    <name type="scientific">Mustela putorius furo</name>
    <name type="common">European domestic ferret</name>
    <name type="synonym">Mustela furo</name>
    <dbReference type="NCBI Taxonomy" id="9669"/>
    <lineage>
        <taxon>Eukaryota</taxon>
        <taxon>Metazoa</taxon>
        <taxon>Chordata</taxon>
        <taxon>Craniata</taxon>
        <taxon>Vertebrata</taxon>
        <taxon>Euteleostomi</taxon>
        <taxon>Mammalia</taxon>
        <taxon>Eutheria</taxon>
        <taxon>Laurasiatheria</taxon>
        <taxon>Carnivora</taxon>
        <taxon>Caniformia</taxon>
        <taxon>Musteloidea</taxon>
        <taxon>Mustelidae</taxon>
        <taxon>Mustelinae</taxon>
        <taxon>Mustela</taxon>
    </lineage>
</organism>
<dbReference type="Ensembl" id="ENSMPUT00000011473.1">
    <property type="protein sequence ID" value="ENSMPUP00000011285.1"/>
    <property type="gene ID" value="ENSMPUG00000011377.1"/>
</dbReference>
<dbReference type="HOGENOM" id="CLU_1011793_0_0_1"/>
<evidence type="ECO:0000256" key="1">
    <source>
        <dbReference type="SAM" id="MobiDB-lite"/>
    </source>
</evidence>
<dbReference type="OMA" id="WHGEAER"/>
<dbReference type="EMBL" id="AEYP01050983">
    <property type="status" value="NOT_ANNOTATED_CDS"/>
    <property type="molecule type" value="Genomic_DNA"/>
</dbReference>
<dbReference type="InParanoid" id="M3YIX8"/>
<feature type="compositionally biased region" description="Low complexity" evidence="1">
    <location>
        <begin position="145"/>
        <end position="164"/>
    </location>
</feature>
<name>M3YIX8_MUSPF</name>
<protein>
    <submittedName>
        <fullName evidence="2">Uncharacterized protein</fullName>
    </submittedName>
</protein>
<proteinExistence type="predicted"/>
<evidence type="ECO:0000313" key="2">
    <source>
        <dbReference type="Ensembl" id="ENSMPUP00000011285.1"/>
    </source>
</evidence>
<feature type="compositionally biased region" description="Gly residues" evidence="1">
    <location>
        <begin position="115"/>
        <end position="130"/>
    </location>
</feature>
<dbReference type="AlphaFoldDB" id="M3YIX8"/>